<evidence type="ECO:0000313" key="3">
    <source>
        <dbReference type="Proteomes" id="UP000078561"/>
    </source>
</evidence>
<dbReference type="Proteomes" id="UP000078561">
    <property type="component" value="Unassembled WGS sequence"/>
</dbReference>
<evidence type="ECO:0000313" key="2">
    <source>
        <dbReference type="EMBL" id="SAM02690.1"/>
    </source>
</evidence>
<proteinExistence type="predicted"/>
<dbReference type="InParanoid" id="A0A163KZ32"/>
<dbReference type="AlphaFoldDB" id="A0A163KZ32"/>
<gene>
    <name evidence="2" type="primary">ABSGL_08506.1 scaffold 10403</name>
</gene>
<feature type="region of interest" description="Disordered" evidence="1">
    <location>
        <begin position="106"/>
        <end position="150"/>
    </location>
</feature>
<evidence type="ECO:0000256" key="1">
    <source>
        <dbReference type="SAM" id="MobiDB-lite"/>
    </source>
</evidence>
<accession>A0A163KZ32</accession>
<feature type="compositionally biased region" description="Basic residues" evidence="1">
    <location>
        <begin position="112"/>
        <end position="121"/>
    </location>
</feature>
<organism evidence="2">
    <name type="scientific">Absidia glauca</name>
    <name type="common">Pin mould</name>
    <dbReference type="NCBI Taxonomy" id="4829"/>
    <lineage>
        <taxon>Eukaryota</taxon>
        <taxon>Fungi</taxon>
        <taxon>Fungi incertae sedis</taxon>
        <taxon>Mucoromycota</taxon>
        <taxon>Mucoromycotina</taxon>
        <taxon>Mucoromycetes</taxon>
        <taxon>Mucorales</taxon>
        <taxon>Cunninghamellaceae</taxon>
        <taxon>Absidia</taxon>
    </lineage>
</organism>
<sequence>MVSSTLLFESGVMKISDYDPIHGRYQTRTLQLPTLPLSDHFDLPLFEPMAASSSALRKKRPVPHRTMSRFIECFELLEATDSSSSCSSSTSSSSFSTLSSTLRSVKSTSSKKAPKAAKAPRRCYSNPNMSNKHTKMKVEAKTTNKAPKRSLSNAFQALSGLLPKRRSQSDTDSSRLSICSSTTTLRLAWQGTTWLDEMKTVDDGGARLASFDRPWWTMVA</sequence>
<reference evidence="2" key="1">
    <citation type="submission" date="2016-04" db="EMBL/GenBank/DDBJ databases">
        <authorList>
            <person name="Evans L.H."/>
            <person name="Alamgir A."/>
            <person name="Owens N."/>
            <person name="Weber N.D."/>
            <person name="Virtaneva K."/>
            <person name="Barbian K."/>
            <person name="Babar A."/>
            <person name="Rosenke K."/>
        </authorList>
    </citation>
    <scope>NUCLEOTIDE SEQUENCE [LARGE SCALE GENOMIC DNA]</scope>
    <source>
        <strain evidence="2">CBS 101.48</strain>
    </source>
</reference>
<protein>
    <submittedName>
        <fullName evidence="2">Uncharacterized protein</fullName>
    </submittedName>
</protein>
<name>A0A163KZ32_ABSGL</name>
<keyword evidence="3" id="KW-1185">Reference proteome</keyword>
<dbReference type="OrthoDB" id="2226574at2759"/>
<dbReference type="EMBL" id="LT554008">
    <property type="protein sequence ID" value="SAM02690.1"/>
    <property type="molecule type" value="Genomic_DNA"/>
</dbReference>